<feature type="transmembrane region" description="Helical" evidence="8">
    <location>
        <begin position="363"/>
        <end position="384"/>
    </location>
</feature>
<dbReference type="EMBL" id="JAQQPM010000006">
    <property type="protein sequence ID" value="KAK2072398.1"/>
    <property type="molecule type" value="Genomic_DNA"/>
</dbReference>
<dbReference type="GO" id="GO:0005886">
    <property type="term" value="C:plasma membrane"/>
    <property type="evidence" value="ECO:0007669"/>
    <property type="project" value="TreeGrafter"/>
</dbReference>
<feature type="region of interest" description="Disordered" evidence="7">
    <location>
        <begin position="1190"/>
        <end position="1244"/>
    </location>
</feature>
<keyword evidence="4 8" id="KW-0812">Transmembrane</keyword>
<keyword evidence="13" id="KW-1185">Reference proteome</keyword>
<feature type="compositionally biased region" description="Low complexity" evidence="7">
    <location>
        <begin position="118"/>
        <end position="139"/>
    </location>
</feature>
<feature type="transmembrane region" description="Helical" evidence="8">
    <location>
        <begin position="810"/>
        <end position="834"/>
    </location>
</feature>
<feature type="compositionally biased region" description="Basic residues" evidence="7">
    <location>
        <begin position="297"/>
        <end position="309"/>
    </location>
</feature>
<accession>A0AAD9I740</accession>
<gene>
    <name evidence="12" type="ORF">P8C59_006755</name>
</gene>
<comment type="similarity">
    <text evidence="2">Belongs to the CSC1 (TC 1.A.17) family.</text>
</comment>
<dbReference type="AlphaFoldDB" id="A0AAD9I740"/>
<dbReference type="Pfam" id="PF14703">
    <property type="entry name" value="PHM7_cyt"/>
    <property type="match status" value="1"/>
</dbReference>
<dbReference type="Pfam" id="PF13967">
    <property type="entry name" value="RSN1_TM"/>
    <property type="match status" value="1"/>
</dbReference>
<dbReference type="Pfam" id="PF02714">
    <property type="entry name" value="RSN1_7TM"/>
    <property type="match status" value="1"/>
</dbReference>
<dbReference type="InterPro" id="IPR032880">
    <property type="entry name" value="CSC1/OSCA1-like_N"/>
</dbReference>
<feature type="domain" description="CSC1/OSCA1-like 7TM region" evidence="9">
    <location>
        <begin position="716"/>
        <end position="999"/>
    </location>
</feature>
<dbReference type="InterPro" id="IPR027815">
    <property type="entry name" value="CSC1/OSCA1-like_cyt"/>
</dbReference>
<evidence type="ECO:0000313" key="13">
    <source>
        <dbReference type="Proteomes" id="UP001217918"/>
    </source>
</evidence>
<sequence length="1244" mass="135527">MAEAVDQANHGDGPSDPVNSAVLAPAQEETTAVDKTAAEGKQEPVAPSDNVPASTAETIESAAPSADPLGAPANHGDGLSDPVASAVNAAAQEETTAVDKTAEEAKQQPVQPSDNVLAPTAETTESAAPSAEAVSAAAEADGEKTPEVPPAPVVSGAMQEDAESKPSDDGSGEKDTSAMPTAAQQDSDDHVKDVASSTTAAAPAYDPEPKATDAAAPALTETLVADWEAKESDSKDISTVQEAGVANAAPALATNSPEIGNKRKAEEDPAGSSNDVANKKVKTDAPKAETTANGTAPRRKPAKQGIRQRGRSDIDWSRISIPATTADKMRAVVSRASGGQDSTQEFLKLLENPFGTAIQASSIWAALGSSIGITLGIALTFSLLRPYNRVVYAPKLKHADEKHAPPPIGNGIFAWVSPIWSTTEKDLIHLIGMDATLFLRFTRMCRNMLLMLAFIGCVVLIPVNWTSADPTVGTWLTRITPQSKNSTGPGSQWANVTAAWLFNIIICGFLWWNYRKVLQLRRQYFDSQEYRQSLHARTLMLFDIPKQYSSDEGIARIIDEVVPQSSFSRTAIARDVKILPDLIQQHNDTVRQLEKVLAIYLKDPQNLPPARPVCYPSKKDRSQGTYPKGQKVDAIEYLTERIKALEIEIKEVRQSVDKRITMPYGFASYAEISEAHSIAYTLKKKRPHGATVQLATRPNDIIWDNMPLSAATRSRRRLWNNMWIAILTILWVAPNAMIAIFLVNLSNLGKVWPAFQTSLANNQSFWAVVQGIASPAVTSIIYLLLPILFRRLSVRAGDQSKTGRERHVTAKLYSFFVFNNLVVFSIFGGLWTFVSTIITSTGQGIDAWHAISNANFGNTMFISMCQISPFWVTWLLQRQLGAATDLAQLWPLIYSFFMRKFSSPTPRELIELTAPQSFDYASYYNYFLFYTTVTLCYASIQPLVLPAAALYFFIDVPLKKYLLMYVFVTKTESGGMFWRLLFNRVLFGVFISNLVVFLVTWVRGDGTHIQAFAVAPLPFLLIGYKLLCSRVFDDKIHYYATRHVSRDQPEAGLNVKQDSLRSDRLAAKFGHPALYKPLITPMVHAKAQNKLAGIYRGRLSDGREAGSGDLASVSGYSDTYVLENMAAGKPGQLSAMPGFELVPESRLDFEFYRNRDEFAAGHGAGEIFGTASDAASEFGRSGILGGGAHGYGGLPQAEDEQSVSAAHASEPPQYDYFRGNRRNNRNTIGPGGATRSGSGARGEK</sequence>
<reference evidence="12" key="1">
    <citation type="journal article" date="2023" name="Mol. Plant Microbe Interact.">
        <title>Elucidating the Obligate Nature and Biological Capacity of an Invasive Fungal Corn Pathogen.</title>
        <authorList>
            <person name="MacCready J.S."/>
            <person name="Roggenkamp E.M."/>
            <person name="Gdanetz K."/>
            <person name="Chilvers M.I."/>
        </authorList>
    </citation>
    <scope>NUCLEOTIDE SEQUENCE</scope>
    <source>
        <strain evidence="12">PM02</strain>
    </source>
</reference>
<dbReference type="Proteomes" id="UP001217918">
    <property type="component" value="Unassembled WGS sequence"/>
</dbReference>
<feature type="compositionally biased region" description="Basic and acidic residues" evidence="7">
    <location>
        <begin position="162"/>
        <end position="176"/>
    </location>
</feature>
<comment type="subcellular location">
    <subcellularLocation>
        <location evidence="1">Membrane</location>
        <topology evidence="1">Multi-pass membrane protein</topology>
    </subcellularLocation>
</comment>
<feature type="compositionally biased region" description="Basic and acidic residues" evidence="7">
    <location>
        <begin position="277"/>
        <end position="287"/>
    </location>
</feature>
<feature type="transmembrane region" description="Helical" evidence="8">
    <location>
        <begin position="927"/>
        <end position="954"/>
    </location>
</feature>
<dbReference type="PANTHER" id="PTHR13018:SF149">
    <property type="entry name" value="DOMAIN PROTEIN, PUTATIVE (AFU_ORTHOLOGUE AFUA_3G11660)-RELATED"/>
    <property type="match status" value="1"/>
</dbReference>
<keyword evidence="3" id="KW-0813">Transport</keyword>
<keyword evidence="6 8" id="KW-0472">Membrane</keyword>
<dbReference type="GO" id="GO:0005227">
    <property type="term" value="F:calcium-activated cation channel activity"/>
    <property type="evidence" value="ECO:0007669"/>
    <property type="project" value="InterPro"/>
</dbReference>
<evidence type="ECO:0000256" key="7">
    <source>
        <dbReference type="SAM" id="MobiDB-lite"/>
    </source>
</evidence>
<feature type="domain" description="CSC1/OSCA1-like N-terminal transmembrane" evidence="10">
    <location>
        <begin position="363"/>
        <end position="512"/>
    </location>
</feature>
<comment type="caution">
    <text evidence="12">The sequence shown here is derived from an EMBL/GenBank/DDBJ whole genome shotgun (WGS) entry which is preliminary data.</text>
</comment>
<evidence type="ECO:0000259" key="11">
    <source>
        <dbReference type="Pfam" id="PF14703"/>
    </source>
</evidence>
<proteinExistence type="inferred from homology"/>
<evidence type="ECO:0000256" key="1">
    <source>
        <dbReference type="ARBA" id="ARBA00004141"/>
    </source>
</evidence>
<dbReference type="PANTHER" id="PTHR13018">
    <property type="entry name" value="PROBABLE MEMBRANE PROTEIN DUF221-RELATED"/>
    <property type="match status" value="1"/>
</dbReference>
<feature type="transmembrane region" description="Helical" evidence="8">
    <location>
        <begin position="723"/>
        <end position="745"/>
    </location>
</feature>
<dbReference type="InterPro" id="IPR045122">
    <property type="entry name" value="Csc1-like"/>
</dbReference>
<organism evidence="12 13">
    <name type="scientific">Phyllachora maydis</name>
    <dbReference type="NCBI Taxonomy" id="1825666"/>
    <lineage>
        <taxon>Eukaryota</taxon>
        <taxon>Fungi</taxon>
        <taxon>Dikarya</taxon>
        <taxon>Ascomycota</taxon>
        <taxon>Pezizomycotina</taxon>
        <taxon>Sordariomycetes</taxon>
        <taxon>Sordariomycetidae</taxon>
        <taxon>Phyllachorales</taxon>
        <taxon>Phyllachoraceae</taxon>
        <taxon>Phyllachora</taxon>
    </lineage>
</organism>
<evidence type="ECO:0000259" key="9">
    <source>
        <dbReference type="Pfam" id="PF02714"/>
    </source>
</evidence>
<feature type="transmembrane region" description="Helical" evidence="8">
    <location>
        <begin position="1008"/>
        <end position="1027"/>
    </location>
</feature>
<feature type="compositionally biased region" description="Basic and acidic residues" evidence="7">
    <location>
        <begin position="227"/>
        <end position="236"/>
    </location>
</feature>
<name>A0AAD9I740_9PEZI</name>
<evidence type="ECO:0000256" key="4">
    <source>
        <dbReference type="ARBA" id="ARBA00022692"/>
    </source>
</evidence>
<feature type="transmembrane region" description="Helical" evidence="8">
    <location>
        <begin position="981"/>
        <end position="1002"/>
    </location>
</feature>
<evidence type="ECO:0000256" key="8">
    <source>
        <dbReference type="SAM" id="Phobius"/>
    </source>
</evidence>
<feature type="region of interest" description="Disordered" evidence="7">
    <location>
        <begin position="1"/>
        <end position="311"/>
    </location>
</feature>
<feature type="transmembrane region" description="Helical" evidence="8">
    <location>
        <begin position="448"/>
        <end position="465"/>
    </location>
</feature>
<evidence type="ECO:0000259" key="10">
    <source>
        <dbReference type="Pfam" id="PF13967"/>
    </source>
</evidence>
<evidence type="ECO:0000256" key="5">
    <source>
        <dbReference type="ARBA" id="ARBA00022989"/>
    </source>
</evidence>
<evidence type="ECO:0000256" key="6">
    <source>
        <dbReference type="ARBA" id="ARBA00023136"/>
    </source>
</evidence>
<evidence type="ECO:0000313" key="12">
    <source>
        <dbReference type="EMBL" id="KAK2072398.1"/>
    </source>
</evidence>
<feature type="transmembrane region" description="Helical" evidence="8">
    <location>
        <begin position="765"/>
        <end position="789"/>
    </location>
</feature>
<protein>
    <recommendedName>
        <fullName evidence="14">DUF221-domain-containing protein</fullName>
    </recommendedName>
</protein>
<feature type="domain" description="CSC1/OSCA1-like cytosolic" evidence="11">
    <location>
        <begin position="536"/>
        <end position="705"/>
    </location>
</feature>
<feature type="transmembrane region" description="Helical" evidence="8">
    <location>
        <begin position="493"/>
        <end position="512"/>
    </location>
</feature>
<keyword evidence="5 8" id="KW-1133">Transmembrane helix</keyword>
<evidence type="ECO:0008006" key="14">
    <source>
        <dbReference type="Google" id="ProtNLM"/>
    </source>
</evidence>
<dbReference type="InterPro" id="IPR003864">
    <property type="entry name" value="CSC1/OSCA1-like_7TM"/>
</dbReference>
<evidence type="ECO:0000256" key="2">
    <source>
        <dbReference type="ARBA" id="ARBA00007779"/>
    </source>
</evidence>
<evidence type="ECO:0000256" key="3">
    <source>
        <dbReference type="ARBA" id="ARBA00022448"/>
    </source>
</evidence>